<keyword evidence="2" id="KW-1185">Reference proteome</keyword>
<dbReference type="EMBL" id="CM042882">
    <property type="protein sequence ID" value="KAI4379887.1"/>
    <property type="molecule type" value="Genomic_DNA"/>
</dbReference>
<dbReference type="Proteomes" id="UP001057402">
    <property type="component" value="Chromosome 3"/>
</dbReference>
<organism evidence="1 2">
    <name type="scientific">Melastoma candidum</name>
    <dbReference type="NCBI Taxonomy" id="119954"/>
    <lineage>
        <taxon>Eukaryota</taxon>
        <taxon>Viridiplantae</taxon>
        <taxon>Streptophyta</taxon>
        <taxon>Embryophyta</taxon>
        <taxon>Tracheophyta</taxon>
        <taxon>Spermatophyta</taxon>
        <taxon>Magnoliopsida</taxon>
        <taxon>eudicotyledons</taxon>
        <taxon>Gunneridae</taxon>
        <taxon>Pentapetalae</taxon>
        <taxon>rosids</taxon>
        <taxon>malvids</taxon>
        <taxon>Myrtales</taxon>
        <taxon>Melastomataceae</taxon>
        <taxon>Melastomatoideae</taxon>
        <taxon>Melastomateae</taxon>
        <taxon>Melastoma</taxon>
    </lineage>
</organism>
<accession>A0ACB9RLI9</accession>
<protein>
    <submittedName>
        <fullName evidence="1">Uncharacterized protein</fullName>
    </submittedName>
</protein>
<reference evidence="2" key="1">
    <citation type="journal article" date="2023" name="Front. Plant Sci.">
        <title>Chromosomal-level genome assembly of Melastoma candidum provides insights into trichome evolution.</title>
        <authorList>
            <person name="Zhong Y."/>
            <person name="Wu W."/>
            <person name="Sun C."/>
            <person name="Zou P."/>
            <person name="Liu Y."/>
            <person name="Dai S."/>
            <person name="Zhou R."/>
        </authorList>
    </citation>
    <scope>NUCLEOTIDE SEQUENCE [LARGE SCALE GENOMIC DNA]</scope>
</reference>
<gene>
    <name evidence="1" type="ORF">MLD38_006127</name>
</gene>
<evidence type="ECO:0000313" key="1">
    <source>
        <dbReference type="EMBL" id="KAI4379887.1"/>
    </source>
</evidence>
<proteinExistence type="predicted"/>
<sequence>MHPPCLMFLVLLPFVFLGHKTRKKERKDRSLSVGVLSMCSTMRPCSLTLLLVALSLLLSFPPFCSGSAASPGSAEGFTINGRVKIPGLAVQAFGVSGKPSDAKVILNGGSKITFLRPDGYFSFHNISAGTHLIEVAVIGYFFSPVRVDVSARHPGKVQAALTETRRSLSELVLEPLREEQYYEIREPFSIMSVVKSPMGLMVGFMLIVMFLMPKLVENMDPEEMRRAQEEMRSQGVPSLASLLPGAARQ</sequence>
<name>A0ACB9RLI9_9MYRT</name>
<evidence type="ECO:0000313" key="2">
    <source>
        <dbReference type="Proteomes" id="UP001057402"/>
    </source>
</evidence>
<comment type="caution">
    <text evidence="1">The sequence shown here is derived from an EMBL/GenBank/DDBJ whole genome shotgun (WGS) entry which is preliminary data.</text>
</comment>